<dbReference type="Proteomes" id="UP000720508">
    <property type="component" value="Unassembled WGS sequence"/>
</dbReference>
<organism evidence="1 2">
    <name type="scientific">Streptomyces niphimycinicus</name>
    <dbReference type="NCBI Taxonomy" id="2842201"/>
    <lineage>
        <taxon>Bacteria</taxon>
        <taxon>Bacillati</taxon>
        <taxon>Actinomycetota</taxon>
        <taxon>Actinomycetes</taxon>
        <taxon>Kitasatosporales</taxon>
        <taxon>Streptomycetaceae</taxon>
        <taxon>Streptomyces</taxon>
    </lineage>
</organism>
<dbReference type="PANTHER" id="PTHR42764:SF1">
    <property type="entry name" value="PHOSPHONATES UTILIZATION ATP-BINDING PROTEIN PHNK-RELATED"/>
    <property type="match status" value="1"/>
</dbReference>
<evidence type="ECO:0000313" key="1">
    <source>
        <dbReference type="EMBL" id="MBU3867155.1"/>
    </source>
</evidence>
<evidence type="ECO:0008006" key="3">
    <source>
        <dbReference type="Google" id="ProtNLM"/>
    </source>
</evidence>
<accession>A0ABS6CJR4</accession>
<keyword evidence="2" id="KW-1185">Reference proteome</keyword>
<dbReference type="PANTHER" id="PTHR42764">
    <property type="entry name" value="PHOSPHONATES UTILIZATION ATP-BINDING PROTEIN PHNK-RELATED"/>
    <property type="match status" value="1"/>
</dbReference>
<protein>
    <recommendedName>
        <fullName evidence="3">ABC transporter domain-containing protein</fullName>
    </recommendedName>
</protein>
<evidence type="ECO:0000313" key="2">
    <source>
        <dbReference type="Proteomes" id="UP000720508"/>
    </source>
</evidence>
<comment type="caution">
    <text evidence="1">The sequence shown here is derived from an EMBL/GenBank/DDBJ whole genome shotgun (WGS) entry which is preliminary data.</text>
</comment>
<proteinExistence type="predicted"/>
<gene>
    <name evidence="1" type="ORF">KN815_24780</name>
</gene>
<dbReference type="EMBL" id="JAHLEM010000281">
    <property type="protein sequence ID" value="MBU3867155.1"/>
    <property type="molecule type" value="Genomic_DNA"/>
</dbReference>
<dbReference type="RefSeq" id="WP_216344139.1">
    <property type="nucleotide sequence ID" value="NZ_JAHLEM010000281.1"/>
</dbReference>
<name>A0ABS6CJR4_9ACTN</name>
<reference evidence="1 2" key="1">
    <citation type="submission" date="2021-06" db="EMBL/GenBank/DDBJ databases">
        <authorList>
            <person name="Pan X."/>
        </authorList>
    </citation>
    <scope>NUCLEOTIDE SEQUENCE [LARGE SCALE GENOMIC DNA]</scope>
    <source>
        <strain evidence="1 2">4503</strain>
    </source>
</reference>
<sequence length="108" mass="12023">MANGWRRYGRIRAEATGWLERVEIPRDRVDDTPAVFFGGVRQRLRIARNLVVLPRLVFMDGPTSGLDVSVQACLLDLIRSLVSDLGPAAVIVTHGLAVARLISLMELW</sequence>